<name>A0A8H3FLD4_9LECA</name>
<feature type="compositionally biased region" description="Basic residues" evidence="1">
    <location>
        <begin position="44"/>
        <end position="54"/>
    </location>
</feature>
<feature type="compositionally biased region" description="Low complexity" evidence="1">
    <location>
        <begin position="294"/>
        <end position="314"/>
    </location>
</feature>
<accession>A0A8H3FLD4</accession>
<dbReference type="AlphaFoldDB" id="A0A8H3FLD4"/>
<feature type="compositionally biased region" description="Polar residues" evidence="1">
    <location>
        <begin position="73"/>
        <end position="88"/>
    </location>
</feature>
<evidence type="ECO:0000256" key="2">
    <source>
        <dbReference type="SAM" id="SignalP"/>
    </source>
</evidence>
<proteinExistence type="predicted"/>
<organism evidence="3 4">
    <name type="scientific">Gomphillus americanus</name>
    <dbReference type="NCBI Taxonomy" id="1940652"/>
    <lineage>
        <taxon>Eukaryota</taxon>
        <taxon>Fungi</taxon>
        <taxon>Dikarya</taxon>
        <taxon>Ascomycota</taxon>
        <taxon>Pezizomycotina</taxon>
        <taxon>Lecanoromycetes</taxon>
        <taxon>OSLEUM clade</taxon>
        <taxon>Ostropomycetidae</taxon>
        <taxon>Ostropales</taxon>
        <taxon>Graphidaceae</taxon>
        <taxon>Gomphilloideae</taxon>
        <taxon>Gomphillus</taxon>
    </lineage>
</organism>
<feature type="region of interest" description="Disordered" evidence="1">
    <location>
        <begin position="226"/>
        <end position="265"/>
    </location>
</feature>
<evidence type="ECO:0000256" key="1">
    <source>
        <dbReference type="SAM" id="MobiDB-lite"/>
    </source>
</evidence>
<feature type="signal peptide" evidence="2">
    <location>
        <begin position="1"/>
        <end position="17"/>
    </location>
</feature>
<evidence type="ECO:0000313" key="3">
    <source>
        <dbReference type="EMBL" id="CAF9925499.1"/>
    </source>
</evidence>
<keyword evidence="4" id="KW-1185">Reference proteome</keyword>
<reference evidence="3" key="1">
    <citation type="submission" date="2021-03" db="EMBL/GenBank/DDBJ databases">
        <authorList>
            <person name="Tagirdzhanova G."/>
        </authorList>
    </citation>
    <scope>NUCLEOTIDE SEQUENCE</scope>
</reference>
<comment type="caution">
    <text evidence="3">The sequence shown here is derived from an EMBL/GenBank/DDBJ whole genome shotgun (WGS) entry which is preliminary data.</text>
</comment>
<feature type="chain" id="PRO_5034133547" evidence="2">
    <location>
        <begin position="18"/>
        <end position="314"/>
    </location>
</feature>
<feature type="region of interest" description="Disordered" evidence="1">
    <location>
        <begin position="44"/>
        <end position="121"/>
    </location>
</feature>
<feature type="compositionally biased region" description="Basic and acidic residues" evidence="1">
    <location>
        <begin position="102"/>
        <end position="115"/>
    </location>
</feature>
<keyword evidence="2" id="KW-0732">Signal</keyword>
<gene>
    <name evidence="3" type="ORF">GOMPHAMPRED_003905</name>
</gene>
<dbReference type="Proteomes" id="UP000664169">
    <property type="component" value="Unassembled WGS sequence"/>
</dbReference>
<evidence type="ECO:0000313" key="4">
    <source>
        <dbReference type="Proteomes" id="UP000664169"/>
    </source>
</evidence>
<dbReference type="EMBL" id="CAJPDQ010000023">
    <property type="protein sequence ID" value="CAF9925499.1"/>
    <property type="molecule type" value="Genomic_DNA"/>
</dbReference>
<protein>
    <submittedName>
        <fullName evidence="3">Uncharacterized protein</fullName>
    </submittedName>
</protein>
<sequence>MELTWFLFILCVAISTASHIDTGRIRHLMRSQDDSEIPLNRLQRRGKKGRKRFKERSPSSGNISQPELRHQRSGSSYHLPNSVSTNSLGVEDKGVAKPIPKRYSEKQLGRERSTEYQRSLGAKSVNDLRTLDASKGSRDSLFGWANQHATDGRFGSAYSSSTHQTMAGGYSPPPPQGYRMIGGFSPPPPQAHQMIGTGLGAAHAPHNYQPPSIGFGFAPGLHNLPGPGGFPGSVQPPVPTNSRASSKSGSGMSIDGGEEVQGRRRMQRLNAVEDLTMIDAMPYARERMRIGDRSPTSSDWGTSSSGGSSGQLSP</sequence>
<feature type="region of interest" description="Disordered" evidence="1">
    <location>
        <begin position="283"/>
        <end position="314"/>
    </location>
</feature>
<feature type="compositionally biased region" description="Low complexity" evidence="1">
    <location>
        <begin position="242"/>
        <end position="255"/>
    </location>
</feature>